<keyword evidence="7 9" id="KW-0501">Molybdenum cofactor biosynthesis</keyword>
<keyword evidence="6 9" id="KW-0500">Molybdenum</keyword>
<dbReference type="Gene3D" id="2.40.340.10">
    <property type="entry name" value="MoeA, C-terminal, domain IV"/>
    <property type="match status" value="1"/>
</dbReference>
<evidence type="ECO:0000256" key="2">
    <source>
        <dbReference type="ARBA" id="ARBA00005046"/>
    </source>
</evidence>
<dbReference type="AlphaFoldDB" id="Q0AYT1"/>
<dbReference type="GO" id="GO:0046872">
    <property type="term" value="F:metal ion binding"/>
    <property type="evidence" value="ECO:0007669"/>
    <property type="project" value="UniProtKB-UniRule"/>
</dbReference>
<dbReference type="KEGG" id="swo:Swol_0802"/>
<evidence type="ECO:0000313" key="11">
    <source>
        <dbReference type="EMBL" id="ABI68123.1"/>
    </source>
</evidence>
<keyword evidence="9" id="KW-0479">Metal-binding</keyword>
<dbReference type="EC" id="2.10.1.1" evidence="4 9"/>
<protein>
    <recommendedName>
        <fullName evidence="5 9">Molybdopterin molybdenumtransferase</fullName>
        <ecNumber evidence="4 9">2.10.1.1</ecNumber>
    </recommendedName>
</protein>
<dbReference type="SUPFAM" id="SSF53218">
    <property type="entry name" value="Molybdenum cofactor biosynthesis proteins"/>
    <property type="match status" value="1"/>
</dbReference>
<evidence type="ECO:0000256" key="1">
    <source>
        <dbReference type="ARBA" id="ARBA00002901"/>
    </source>
</evidence>
<dbReference type="PANTHER" id="PTHR10192">
    <property type="entry name" value="MOLYBDOPTERIN BIOSYNTHESIS PROTEIN"/>
    <property type="match status" value="1"/>
</dbReference>
<comment type="pathway">
    <text evidence="2 9">Cofactor biosynthesis; molybdopterin biosynthesis.</text>
</comment>
<dbReference type="Gene3D" id="2.170.190.11">
    <property type="entry name" value="Molybdopterin biosynthesis moea protein, domain 3"/>
    <property type="match status" value="1"/>
</dbReference>
<comment type="function">
    <text evidence="1 9">Catalyzes the insertion of molybdate into adenylated molybdopterin with the concomitant release of AMP.</text>
</comment>
<comment type="catalytic activity">
    <reaction evidence="8">
        <text>adenylyl-molybdopterin + molybdate = Mo-molybdopterin + AMP + H(+)</text>
        <dbReference type="Rhea" id="RHEA:35047"/>
        <dbReference type="ChEBI" id="CHEBI:15378"/>
        <dbReference type="ChEBI" id="CHEBI:36264"/>
        <dbReference type="ChEBI" id="CHEBI:62727"/>
        <dbReference type="ChEBI" id="CHEBI:71302"/>
        <dbReference type="ChEBI" id="CHEBI:456215"/>
        <dbReference type="EC" id="2.10.1.1"/>
    </reaction>
</comment>
<dbReference type="SUPFAM" id="SSF63867">
    <property type="entry name" value="MoeA C-terminal domain-like"/>
    <property type="match status" value="1"/>
</dbReference>
<sequence length="402" mass="43821">MAEFLKVVSFQEARQKIIECFPRQGKERVYLTEAQRRVLASDVQSPEDLPAFHRTVVDGYAVLAEDTFGSSESLPAYLDYVGEVKMGQDAGLSLQKGQCCWIPTGGMLPAGSNAAVMVEYTEKLGEDTVLVYRPVGPWENIMQKGEDIKKEEVIFSAGSFLRAQDIGLLASLGISELPVFKPWRVGLISTGDEIVPIEETPTIGKVRDVNSHALAAAIKDCGAIPHNYPLVRDDFKVLKNTVELGLRENDLLIMSGGSSVGLMDVTLDVLLSFPEAEMLFHGIAVKPGKPTLAVKIGDKMVIGLPGHPVSALMMFHIVCAPALSPYPPLSIDARLELNLSSQAGRDDFVPVELREEKGEKLALPLLGKSGLMNILSQASGFIHIPYEKQGLVKGENTRVYLY</sequence>
<dbReference type="Proteomes" id="UP000001968">
    <property type="component" value="Chromosome"/>
</dbReference>
<dbReference type="UniPathway" id="UPA00344"/>
<dbReference type="STRING" id="335541.Swol_0802"/>
<dbReference type="EMBL" id="CP000448">
    <property type="protein sequence ID" value="ABI68123.1"/>
    <property type="molecule type" value="Genomic_DNA"/>
</dbReference>
<dbReference type="InterPro" id="IPR036135">
    <property type="entry name" value="MoeA_linker/N_sf"/>
</dbReference>
<dbReference type="InterPro" id="IPR036688">
    <property type="entry name" value="MoeA_C_domain_IV_sf"/>
</dbReference>
<dbReference type="Gene3D" id="3.90.105.10">
    <property type="entry name" value="Molybdopterin biosynthesis moea protein, domain 2"/>
    <property type="match status" value="1"/>
</dbReference>
<dbReference type="InterPro" id="IPR036425">
    <property type="entry name" value="MoaB/Mog-like_dom_sf"/>
</dbReference>
<dbReference type="CDD" id="cd00887">
    <property type="entry name" value="MoeA"/>
    <property type="match status" value="1"/>
</dbReference>
<dbReference type="InterPro" id="IPR005110">
    <property type="entry name" value="MoeA_linker/N"/>
</dbReference>
<reference evidence="12" key="1">
    <citation type="journal article" date="2010" name="Environ. Microbiol.">
        <title>The genome of Syntrophomonas wolfei: new insights into syntrophic metabolism and biohydrogen production.</title>
        <authorList>
            <person name="Sieber J.R."/>
            <person name="Sims D.R."/>
            <person name="Han C."/>
            <person name="Kim E."/>
            <person name="Lykidis A."/>
            <person name="Lapidus A.L."/>
            <person name="McDonnald E."/>
            <person name="Rohlin L."/>
            <person name="Culley D.E."/>
            <person name="Gunsalus R."/>
            <person name="McInerney M.J."/>
        </authorList>
    </citation>
    <scope>NUCLEOTIDE SEQUENCE [LARGE SCALE GENOMIC DNA]</scope>
    <source>
        <strain evidence="12">DSM 2245B / Goettingen</strain>
    </source>
</reference>
<evidence type="ECO:0000256" key="8">
    <source>
        <dbReference type="ARBA" id="ARBA00047317"/>
    </source>
</evidence>
<keyword evidence="12" id="KW-1185">Reference proteome</keyword>
<dbReference type="GO" id="GO:0006777">
    <property type="term" value="P:Mo-molybdopterin cofactor biosynthetic process"/>
    <property type="evidence" value="ECO:0007669"/>
    <property type="project" value="UniProtKB-UniRule"/>
</dbReference>
<dbReference type="NCBIfam" id="TIGR00177">
    <property type="entry name" value="molyb_syn"/>
    <property type="match status" value="1"/>
</dbReference>
<dbReference type="SMART" id="SM00852">
    <property type="entry name" value="MoCF_biosynth"/>
    <property type="match status" value="1"/>
</dbReference>
<proteinExistence type="inferred from homology"/>
<name>Q0AYT1_SYNWW</name>
<dbReference type="RefSeq" id="WP_011640228.1">
    <property type="nucleotide sequence ID" value="NC_008346.1"/>
</dbReference>
<accession>Q0AYT1</accession>
<keyword evidence="9" id="KW-0460">Magnesium</keyword>
<dbReference type="Gene3D" id="3.40.980.10">
    <property type="entry name" value="MoaB/Mog-like domain"/>
    <property type="match status" value="1"/>
</dbReference>
<dbReference type="InterPro" id="IPR001453">
    <property type="entry name" value="MoaB/Mog_dom"/>
</dbReference>
<dbReference type="Pfam" id="PF03453">
    <property type="entry name" value="MoeA_N"/>
    <property type="match status" value="1"/>
</dbReference>
<dbReference type="NCBIfam" id="NF045515">
    <property type="entry name" value="Glp_gephyrin"/>
    <property type="match status" value="1"/>
</dbReference>
<comment type="similarity">
    <text evidence="3 9">Belongs to the MoeA family.</text>
</comment>
<evidence type="ECO:0000256" key="5">
    <source>
        <dbReference type="ARBA" id="ARBA00021108"/>
    </source>
</evidence>
<evidence type="ECO:0000256" key="7">
    <source>
        <dbReference type="ARBA" id="ARBA00023150"/>
    </source>
</evidence>
<dbReference type="PANTHER" id="PTHR10192:SF5">
    <property type="entry name" value="GEPHYRIN"/>
    <property type="match status" value="1"/>
</dbReference>
<dbReference type="OrthoDB" id="9804758at2"/>
<evidence type="ECO:0000256" key="6">
    <source>
        <dbReference type="ARBA" id="ARBA00022505"/>
    </source>
</evidence>
<gene>
    <name evidence="11" type="ordered locus">Swol_0802</name>
</gene>
<dbReference type="SUPFAM" id="SSF63882">
    <property type="entry name" value="MoeA N-terminal region -like"/>
    <property type="match status" value="1"/>
</dbReference>
<evidence type="ECO:0000259" key="10">
    <source>
        <dbReference type="SMART" id="SM00852"/>
    </source>
</evidence>
<keyword evidence="9" id="KW-0808">Transferase</keyword>
<dbReference type="Pfam" id="PF00994">
    <property type="entry name" value="MoCF_biosynth"/>
    <property type="match status" value="1"/>
</dbReference>
<dbReference type="Pfam" id="PF03454">
    <property type="entry name" value="MoeA_C"/>
    <property type="match status" value="1"/>
</dbReference>
<evidence type="ECO:0000313" key="12">
    <source>
        <dbReference type="Proteomes" id="UP000001968"/>
    </source>
</evidence>
<feature type="domain" description="MoaB/Mog" evidence="10">
    <location>
        <begin position="186"/>
        <end position="325"/>
    </location>
</feature>
<evidence type="ECO:0000256" key="4">
    <source>
        <dbReference type="ARBA" id="ARBA00013269"/>
    </source>
</evidence>
<dbReference type="InterPro" id="IPR005111">
    <property type="entry name" value="MoeA_C_domain_IV"/>
</dbReference>
<dbReference type="GO" id="GO:0005829">
    <property type="term" value="C:cytosol"/>
    <property type="evidence" value="ECO:0007669"/>
    <property type="project" value="TreeGrafter"/>
</dbReference>
<dbReference type="GO" id="GO:0061599">
    <property type="term" value="F:molybdopterin molybdotransferase activity"/>
    <property type="evidence" value="ECO:0007669"/>
    <property type="project" value="UniProtKB-UniRule"/>
</dbReference>
<evidence type="ECO:0000256" key="9">
    <source>
        <dbReference type="RuleBase" id="RU365090"/>
    </source>
</evidence>
<comment type="cofactor">
    <cofactor evidence="9">
        <name>Mg(2+)</name>
        <dbReference type="ChEBI" id="CHEBI:18420"/>
    </cofactor>
</comment>
<evidence type="ECO:0000256" key="3">
    <source>
        <dbReference type="ARBA" id="ARBA00010763"/>
    </source>
</evidence>
<dbReference type="eggNOG" id="COG0303">
    <property type="taxonomic scope" value="Bacteria"/>
</dbReference>
<dbReference type="HOGENOM" id="CLU_010186_7_2_9"/>
<dbReference type="InterPro" id="IPR038987">
    <property type="entry name" value="MoeA-like"/>
</dbReference>
<organism evidence="11 12">
    <name type="scientific">Syntrophomonas wolfei subsp. wolfei (strain DSM 2245B / Goettingen)</name>
    <dbReference type="NCBI Taxonomy" id="335541"/>
    <lineage>
        <taxon>Bacteria</taxon>
        <taxon>Bacillati</taxon>
        <taxon>Bacillota</taxon>
        <taxon>Clostridia</taxon>
        <taxon>Eubacteriales</taxon>
        <taxon>Syntrophomonadaceae</taxon>
        <taxon>Syntrophomonas</taxon>
    </lineage>
</organism>